<dbReference type="PRINTS" id="PR00723">
    <property type="entry name" value="SUBTILISIN"/>
</dbReference>
<dbReference type="EMBL" id="RJJE01000009">
    <property type="protein sequence ID" value="RNI29631.1"/>
    <property type="molecule type" value="Genomic_DNA"/>
</dbReference>
<reference evidence="8 9" key="1">
    <citation type="submission" date="2018-11" db="EMBL/GenBank/DDBJ databases">
        <title>Rufibacter latericius sp. nov., isolated from water in Baiyang Lake.</title>
        <authorList>
            <person name="Yang Y."/>
        </authorList>
    </citation>
    <scope>NUCLEOTIDE SEQUENCE [LARGE SCALE GENOMIC DNA]</scope>
    <source>
        <strain evidence="8 9">MCC P1</strain>
    </source>
</reference>
<dbReference type="Pfam" id="PF00082">
    <property type="entry name" value="Peptidase_S8"/>
    <property type="match status" value="1"/>
</dbReference>
<evidence type="ECO:0000256" key="5">
    <source>
        <dbReference type="PROSITE-ProRule" id="PRU01240"/>
    </source>
</evidence>
<dbReference type="Proteomes" id="UP000271010">
    <property type="component" value="Unassembled WGS sequence"/>
</dbReference>
<protein>
    <submittedName>
        <fullName evidence="8">Peptidase S8</fullName>
    </submittedName>
</protein>
<dbReference type="PROSITE" id="PS51892">
    <property type="entry name" value="SUBTILASE"/>
    <property type="match status" value="1"/>
</dbReference>
<evidence type="ECO:0000256" key="3">
    <source>
        <dbReference type="ARBA" id="ARBA00022801"/>
    </source>
</evidence>
<evidence type="ECO:0000256" key="6">
    <source>
        <dbReference type="RuleBase" id="RU003355"/>
    </source>
</evidence>
<dbReference type="InterPro" id="IPR023828">
    <property type="entry name" value="Peptidase_S8_Ser-AS"/>
</dbReference>
<dbReference type="InterPro" id="IPR000209">
    <property type="entry name" value="Peptidase_S8/S53_dom"/>
</dbReference>
<accession>A0A3M9MVQ8</accession>
<dbReference type="CDD" id="cd07483">
    <property type="entry name" value="Peptidases_S8_Subtilisin_Novo-like"/>
    <property type="match status" value="1"/>
</dbReference>
<dbReference type="Gene3D" id="3.40.50.200">
    <property type="entry name" value="Peptidase S8/S53 domain"/>
    <property type="match status" value="2"/>
</dbReference>
<name>A0A3M9MVQ8_9BACT</name>
<dbReference type="GO" id="GO:0006508">
    <property type="term" value="P:proteolysis"/>
    <property type="evidence" value="ECO:0007669"/>
    <property type="project" value="UniProtKB-KW"/>
</dbReference>
<keyword evidence="2 5" id="KW-0645">Protease</keyword>
<dbReference type="InterPro" id="IPR022398">
    <property type="entry name" value="Peptidase_S8_His-AS"/>
</dbReference>
<dbReference type="InterPro" id="IPR023827">
    <property type="entry name" value="Peptidase_S8_Asp-AS"/>
</dbReference>
<dbReference type="AlphaFoldDB" id="A0A3M9MVQ8"/>
<feature type="active site" description="Charge relay system" evidence="5">
    <location>
        <position position="500"/>
    </location>
</feature>
<comment type="caution">
    <text evidence="8">The sequence shown here is derived from an EMBL/GenBank/DDBJ whole genome shotgun (WGS) entry which is preliminary data.</text>
</comment>
<dbReference type="InterPro" id="IPR036852">
    <property type="entry name" value="Peptidase_S8/S53_dom_sf"/>
</dbReference>
<dbReference type="InterPro" id="IPR015500">
    <property type="entry name" value="Peptidase_S8_subtilisin-rel"/>
</dbReference>
<dbReference type="SUPFAM" id="SSF52743">
    <property type="entry name" value="Subtilisin-like"/>
    <property type="match status" value="1"/>
</dbReference>
<dbReference type="InterPro" id="IPR034080">
    <property type="entry name" value="Protease_P7-like_dom"/>
</dbReference>
<dbReference type="InterPro" id="IPR051048">
    <property type="entry name" value="Peptidase_S8/S53_subtilisin"/>
</dbReference>
<feature type="domain" description="Peptidase S8/S53" evidence="7">
    <location>
        <begin position="106"/>
        <end position="535"/>
    </location>
</feature>
<keyword evidence="9" id="KW-1185">Reference proteome</keyword>
<dbReference type="OrthoDB" id="9798386at2"/>
<proteinExistence type="inferred from homology"/>
<dbReference type="PANTHER" id="PTHR43399">
    <property type="entry name" value="SUBTILISIN-RELATED"/>
    <property type="match status" value="1"/>
</dbReference>
<dbReference type="PROSITE" id="PS00136">
    <property type="entry name" value="SUBTILASE_ASP"/>
    <property type="match status" value="1"/>
</dbReference>
<sequence length="586" mass="64584">MKLCTFSERINPLLRNLPLHKTGLVFDTNYSMKTPKKKIAGVSLSLLLLGVTLHPALAQDDPVSSVSAFDKSLLNWYNLDPVQDNVQGASVNRAYKELLVNKKPKKTIVVAVIDSGVDIFHEDLKGKIWTNTKEVAGNGQDDDNNGYVDDVHGWGFLGNAQGENIRYETYEYVRLLRKLAPTYQNVSSISEVPLAQQPEYKTYLRSKEAYEKQLANYQKTRATLADFEQSLLAVQAVLAEHLKTKEFTLEDVKRISSKDPNVMRARQWMMGTQSQGLTPDAFYKYKEHVDTFLDKHLNLEFNPRAVIADNPESITDRKYGNNDVAGPRPNHGTPVSGLIAGVRGNNLGIDGIAEDVQIMALRAVPEGDERDKDIALAIRYAVDNGAHIINMSFGKGFSPQKQFVDEAVKYAESKNVLLVHAAGNEASNNDEVPHYPTRTLENGSQIRSWIEVGATSKALGKDLVGSFSNYGKQTVDLFAPGVDIVSLAPQNQYNKMDGTSFSTPVVSGVAALVWSHYPELTAAELKDVLLKSVNTYPKETALSPSDKPEARKKIKLSELSVTGGLVNAYNALVLAEKVVSAKKAKS</sequence>
<dbReference type="PANTHER" id="PTHR43399:SF4">
    <property type="entry name" value="CELL WALL-ASSOCIATED PROTEASE"/>
    <property type="match status" value="1"/>
</dbReference>
<evidence type="ECO:0000256" key="4">
    <source>
        <dbReference type="ARBA" id="ARBA00022825"/>
    </source>
</evidence>
<feature type="active site" description="Charge relay system" evidence="5">
    <location>
        <position position="114"/>
    </location>
</feature>
<dbReference type="GO" id="GO:0004252">
    <property type="term" value="F:serine-type endopeptidase activity"/>
    <property type="evidence" value="ECO:0007669"/>
    <property type="project" value="UniProtKB-UniRule"/>
</dbReference>
<evidence type="ECO:0000313" key="9">
    <source>
        <dbReference type="Proteomes" id="UP000271010"/>
    </source>
</evidence>
<feature type="active site" description="Charge relay system" evidence="5">
    <location>
        <position position="331"/>
    </location>
</feature>
<gene>
    <name evidence="8" type="ORF">EFA69_08720</name>
</gene>
<evidence type="ECO:0000313" key="8">
    <source>
        <dbReference type="EMBL" id="RNI29631.1"/>
    </source>
</evidence>
<dbReference type="PROSITE" id="PS00137">
    <property type="entry name" value="SUBTILASE_HIS"/>
    <property type="match status" value="1"/>
</dbReference>
<keyword evidence="4 5" id="KW-0720">Serine protease</keyword>
<evidence type="ECO:0000259" key="7">
    <source>
        <dbReference type="Pfam" id="PF00082"/>
    </source>
</evidence>
<organism evidence="8 9">
    <name type="scientific">Rufibacter immobilis</name>
    <dbReference type="NCBI Taxonomy" id="1348778"/>
    <lineage>
        <taxon>Bacteria</taxon>
        <taxon>Pseudomonadati</taxon>
        <taxon>Bacteroidota</taxon>
        <taxon>Cytophagia</taxon>
        <taxon>Cytophagales</taxon>
        <taxon>Hymenobacteraceae</taxon>
        <taxon>Rufibacter</taxon>
    </lineage>
</organism>
<comment type="similarity">
    <text evidence="1 5 6">Belongs to the peptidase S8 family.</text>
</comment>
<keyword evidence="3 5" id="KW-0378">Hydrolase</keyword>
<evidence type="ECO:0000256" key="1">
    <source>
        <dbReference type="ARBA" id="ARBA00011073"/>
    </source>
</evidence>
<evidence type="ECO:0000256" key="2">
    <source>
        <dbReference type="ARBA" id="ARBA00022670"/>
    </source>
</evidence>
<dbReference type="PROSITE" id="PS00138">
    <property type="entry name" value="SUBTILASE_SER"/>
    <property type="match status" value="1"/>
</dbReference>